<gene>
    <name evidence="1" type="ORF">EVEC_LOCUS9807</name>
</gene>
<dbReference type="STRING" id="51028.A0A0N4VI11"/>
<keyword evidence="2" id="KW-1185">Reference proteome</keyword>
<evidence type="ECO:0000313" key="1">
    <source>
        <dbReference type="EMBL" id="VDD95056.1"/>
    </source>
</evidence>
<proteinExistence type="predicted"/>
<reference evidence="1 2" key="2">
    <citation type="submission" date="2018-10" db="EMBL/GenBank/DDBJ databases">
        <authorList>
            <consortium name="Pathogen Informatics"/>
        </authorList>
    </citation>
    <scope>NUCLEOTIDE SEQUENCE [LARGE SCALE GENOMIC DNA]</scope>
</reference>
<sequence length="176" mass="19942">MEKLLFRVKLQVLNCVTDLGTVVPLGTNSFVEDGTEYSCMNNQDDNDDFGSGVEDRTDECNNGEYVLNNFVFSCPKKRIIGCVDKNGNVVYKGYFVLSNDQLNYCRIVNRGMNAEILYKGRILGCYVGGAHDNINNQSFHKPKDAEWIIGNADVRCTAHGIQTLRFFSFVLLFHRF</sequence>
<accession>A0A0N4VI11</accession>
<evidence type="ECO:0000313" key="2">
    <source>
        <dbReference type="Proteomes" id="UP000274131"/>
    </source>
</evidence>
<protein>
    <submittedName>
        <fullName evidence="1 3">Uncharacterized protein</fullName>
    </submittedName>
</protein>
<dbReference type="Proteomes" id="UP000274131">
    <property type="component" value="Unassembled WGS sequence"/>
</dbReference>
<evidence type="ECO:0000313" key="3">
    <source>
        <dbReference type="WBParaSite" id="EVEC_0001046201-mRNA-1"/>
    </source>
</evidence>
<organism evidence="3">
    <name type="scientific">Enterobius vermicularis</name>
    <name type="common">Human pinworm</name>
    <dbReference type="NCBI Taxonomy" id="51028"/>
    <lineage>
        <taxon>Eukaryota</taxon>
        <taxon>Metazoa</taxon>
        <taxon>Ecdysozoa</taxon>
        <taxon>Nematoda</taxon>
        <taxon>Chromadorea</taxon>
        <taxon>Rhabditida</taxon>
        <taxon>Spirurina</taxon>
        <taxon>Oxyuridomorpha</taxon>
        <taxon>Oxyuroidea</taxon>
        <taxon>Oxyuridae</taxon>
        <taxon>Enterobius</taxon>
    </lineage>
</organism>
<dbReference type="EMBL" id="UXUI01010309">
    <property type="protein sequence ID" value="VDD95056.1"/>
    <property type="molecule type" value="Genomic_DNA"/>
</dbReference>
<reference evidence="3" key="1">
    <citation type="submission" date="2017-02" db="UniProtKB">
        <authorList>
            <consortium name="WormBaseParasite"/>
        </authorList>
    </citation>
    <scope>IDENTIFICATION</scope>
</reference>
<dbReference type="WBParaSite" id="EVEC_0001046201-mRNA-1">
    <property type="protein sequence ID" value="EVEC_0001046201-mRNA-1"/>
    <property type="gene ID" value="EVEC_0001046201"/>
</dbReference>
<dbReference type="AlphaFoldDB" id="A0A0N4VI11"/>
<name>A0A0N4VI11_ENTVE</name>
<dbReference type="OrthoDB" id="5817707at2759"/>